<comment type="caution">
    <text evidence="2">The sequence shown here is derived from an EMBL/GenBank/DDBJ whole genome shotgun (WGS) entry which is preliminary data.</text>
</comment>
<dbReference type="GO" id="GO:0016887">
    <property type="term" value="F:ATP hydrolysis activity"/>
    <property type="evidence" value="ECO:0007669"/>
    <property type="project" value="InterPro"/>
</dbReference>
<gene>
    <name evidence="2" type="ORF">EDB95_2500</name>
</gene>
<dbReference type="Proteomes" id="UP000294498">
    <property type="component" value="Unassembled WGS sequence"/>
</dbReference>
<dbReference type="SUPFAM" id="SSF52540">
    <property type="entry name" value="P-loop containing nucleoside triphosphate hydrolases"/>
    <property type="match status" value="1"/>
</dbReference>
<evidence type="ECO:0000259" key="1">
    <source>
        <dbReference type="SMART" id="SM00382"/>
    </source>
</evidence>
<dbReference type="InterPro" id="IPR000157">
    <property type="entry name" value="TIR_dom"/>
</dbReference>
<dbReference type="AlphaFoldDB" id="A0A4R8DT58"/>
<reference evidence="2 3" key="1">
    <citation type="submission" date="2019-03" db="EMBL/GenBank/DDBJ databases">
        <title>Genomic Encyclopedia of Type Strains, Phase IV (KMG-IV): sequencing the most valuable type-strain genomes for metagenomic binning, comparative biology and taxonomic classification.</title>
        <authorList>
            <person name="Goeker M."/>
        </authorList>
    </citation>
    <scope>NUCLEOTIDE SEQUENCE [LARGE SCALE GENOMIC DNA]</scope>
    <source>
        <strain evidence="2 3">DSM 100059</strain>
    </source>
</reference>
<evidence type="ECO:0000313" key="2">
    <source>
        <dbReference type="EMBL" id="TDX01464.1"/>
    </source>
</evidence>
<dbReference type="Gene3D" id="3.40.50.10140">
    <property type="entry name" value="Toll/interleukin-1 receptor homology (TIR) domain"/>
    <property type="match status" value="1"/>
</dbReference>
<dbReference type="OrthoDB" id="583767at2"/>
<dbReference type="EMBL" id="SODV01000001">
    <property type="protein sequence ID" value="TDX01464.1"/>
    <property type="molecule type" value="Genomic_DNA"/>
</dbReference>
<dbReference type="InterPro" id="IPR027417">
    <property type="entry name" value="P-loop_NTPase"/>
</dbReference>
<dbReference type="Pfam" id="PF13676">
    <property type="entry name" value="TIR_2"/>
    <property type="match status" value="1"/>
</dbReference>
<proteinExistence type="predicted"/>
<dbReference type="InterPro" id="IPR035897">
    <property type="entry name" value="Toll_tir_struct_dom_sf"/>
</dbReference>
<name>A0A4R8DT58_9BACT</name>
<keyword evidence="3" id="KW-1185">Reference proteome</keyword>
<dbReference type="SUPFAM" id="SSF52200">
    <property type="entry name" value="Toll/Interleukin receptor TIR domain"/>
    <property type="match status" value="1"/>
</dbReference>
<dbReference type="RefSeq" id="WP_133994017.1">
    <property type="nucleotide sequence ID" value="NZ_SODV01000001.1"/>
</dbReference>
<dbReference type="Gene3D" id="3.40.50.300">
    <property type="entry name" value="P-loop containing nucleotide triphosphate hydrolases"/>
    <property type="match status" value="1"/>
</dbReference>
<dbReference type="GO" id="GO:0007165">
    <property type="term" value="P:signal transduction"/>
    <property type="evidence" value="ECO:0007669"/>
    <property type="project" value="InterPro"/>
</dbReference>
<evidence type="ECO:0000313" key="3">
    <source>
        <dbReference type="Proteomes" id="UP000294498"/>
    </source>
</evidence>
<dbReference type="Pfam" id="PF13401">
    <property type="entry name" value="AAA_22"/>
    <property type="match status" value="1"/>
</dbReference>
<feature type="domain" description="AAA+ ATPase" evidence="1">
    <location>
        <begin position="33"/>
        <end position="230"/>
    </location>
</feature>
<dbReference type="InterPro" id="IPR003593">
    <property type="entry name" value="AAA+_ATPase"/>
</dbReference>
<organism evidence="2 3">
    <name type="scientific">Dinghuibacter silviterrae</name>
    <dbReference type="NCBI Taxonomy" id="1539049"/>
    <lineage>
        <taxon>Bacteria</taxon>
        <taxon>Pseudomonadati</taxon>
        <taxon>Bacteroidota</taxon>
        <taxon>Chitinophagia</taxon>
        <taxon>Chitinophagales</taxon>
        <taxon>Chitinophagaceae</taxon>
        <taxon>Dinghuibacter</taxon>
    </lineage>
</organism>
<accession>A0A4R8DT58</accession>
<dbReference type="InterPro" id="IPR049945">
    <property type="entry name" value="AAA_22"/>
</dbReference>
<protein>
    <recommendedName>
        <fullName evidence="1">AAA+ ATPase domain-containing protein</fullName>
    </recommendedName>
</protein>
<sequence>MELEDVFNEAAFPKNTFIEIKEYPYIKSAIRAKGKHITISGPSGSGKTTIISRLLLDEGIESRDTLWINAREHASANSYAELFSTVLKTDPDFDVINDYLKMVRFIIIDDFHFLTANTRSEIAKNLKLLHEKDIRFILIGISSSAEELVGIDAELGIRNDPFQLKTQSEEFVVKLIKLGTKLLNVEFDNETIVQIITASNCVPSIVHVICRMSLLSKNMTNTQADLTKLSITLKDLKDDILRIFDSKYFNKIVALTKGKQQARSVHNTYFDIVATIASETRSEISTEFLYDKIVRPIPDAKERGKKATSFYNCLNNLDEIIAINNIDDLLHYNKTGKSISIEDPSLRFYFNLLDFNKVREKVHVRTPGFTYDVAISFAGEDRDYAKSLKVAFRERGLEVFYDFDQQAQLWGKDLNKALTDTYRNDALFMVIIVSKSYPEKDWTNFEFANGKDAEKIRPLEYLLPIRIDDTHIVGLKETIGFIDSRKQSIIEIADILAEKVDQVA</sequence>
<dbReference type="SMART" id="SM00382">
    <property type="entry name" value="AAA"/>
    <property type="match status" value="1"/>
</dbReference>